<name>A0A7S2WMA5_9STRA</name>
<keyword evidence="4" id="KW-0106">Calcium</keyword>
<sequence length="587" mass="65657">MRAVLYLFAFLVLVPAYGSPPNIVVYLADDVGIGEINQHAPEFSLIDDKAELARMEQYPQARRIQTPTLERLAREGKRFMRSYAGSSVCSPSRHSLLTGIQVGMAKTRGNGFGPNGSSDVDIEPGRSTFGEIVKSVGYATAAFGKWGAATGSDTSGSPCKHGFDYFFGMFAHSQIGHAFPKEIYSCRAETSGFSTHEYKNNEDSSVEKCRGEGNCTYFDFEVRAKALEYIDQASTTTPFLVYWATYAGHSALYEQVNKFGSCHLKTHPVPSMGRYTKQALMTTGRNTAEIRGHMAMIEYTIDEDLRLLLAKLEAKGIAEKTLIIFASDNGPHREAFKDPEYTPADIYASGGLKGIKRSTYEGGTRIPTIAWWPGTIPPNTKSHYPFMLYDIPLTIASAAGVPPNAPVLEPFKVANAGGVSLFRLMKSKRDSVVSSKTRPWVYTEICYARVGNQRDGQVCPVQWSPATGCAYALYDLKAWPKAIWKLVKNLPNAQEELYDVLNDPGEKRNRVWNRKRGAILRRARIARANIRTPLCDIEHSTNPSCFADRCNYWKTRRGCRKAKCKHFRRKRKGYTCHSFRRRGRDLS</sequence>
<comment type="similarity">
    <text evidence="1">Belongs to the sulfatase family.</text>
</comment>
<protein>
    <recommendedName>
        <fullName evidence="6">Sulfatase N-terminal domain-containing protein</fullName>
    </recommendedName>
</protein>
<dbReference type="InterPro" id="IPR000917">
    <property type="entry name" value="Sulfatase_N"/>
</dbReference>
<dbReference type="Pfam" id="PF00884">
    <property type="entry name" value="Sulfatase"/>
    <property type="match status" value="1"/>
</dbReference>
<dbReference type="AlphaFoldDB" id="A0A7S2WMA5"/>
<dbReference type="PROSITE" id="PS00523">
    <property type="entry name" value="SULFATASE_1"/>
    <property type="match status" value="1"/>
</dbReference>
<evidence type="ECO:0000256" key="5">
    <source>
        <dbReference type="SAM" id="SignalP"/>
    </source>
</evidence>
<dbReference type="EMBL" id="HBHK01019461">
    <property type="protein sequence ID" value="CAD9694925.1"/>
    <property type="molecule type" value="Transcribed_RNA"/>
</dbReference>
<reference evidence="7" key="1">
    <citation type="submission" date="2021-01" db="EMBL/GenBank/DDBJ databases">
        <authorList>
            <person name="Corre E."/>
            <person name="Pelletier E."/>
            <person name="Niang G."/>
            <person name="Scheremetjew M."/>
            <person name="Finn R."/>
            <person name="Kale V."/>
            <person name="Holt S."/>
            <person name="Cochrane G."/>
            <person name="Meng A."/>
            <person name="Brown T."/>
            <person name="Cohen L."/>
        </authorList>
    </citation>
    <scope>NUCLEOTIDE SEQUENCE</scope>
    <source>
        <strain evidence="7">NY070348D</strain>
    </source>
</reference>
<dbReference type="GO" id="GO:0046872">
    <property type="term" value="F:metal ion binding"/>
    <property type="evidence" value="ECO:0007669"/>
    <property type="project" value="UniProtKB-KW"/>
</dbReference>
<dbReference type="InterPro" id="IPR017850">
    <property type="entry name" value="Alkaline_phosphatase_core_sf"/>
</dbReference>
<dbReference type="PANTHER" id="PTHR42693">
    <property type="entry name" value="ARYLSULFATASE FAMILY MEMBER"/>
    <property type="match status" value="1"/>
</dbReference>
<dbReference type="PANTHER" id="PTHR42693:SF53">
    <property type="entry name" value="ENDO-4-O-SULFATASE"/>
    <property type="match status" value="1"/>
</dbReference>
<dbReference type="InterPro" id="IPR024607">
    <property type="entry name" value="Sulfatase_CS"/>
</dbReference>
<proteinExistence type="inferred from homology"/>
<evidence type="ECO:0000256" key="3">
    <source>
        <dbReference type="ARBA" id="ARBA00022801"/>
    </source>
</evidence>
<organism evidence="7">
    <name type="scientific">Mucochytrium quahogii</name>
    <dbReference type="NCBI Taxonomy" id="96639"/>
    <lineage>
        <taxon>Eukaryota</taxon>
        <taxon>Sar</taxon>
        <taxon>Stramenopiles</taxon>
        <taxon>Bigyra</taxon>
        <taxon>Labyrinthulomycetes</taxon>
        <taxon>Thraustochytrida</taxon>
        <taxon>Thraustochytriidae</taxon>
        <taxon>Mucochytrium</taxon>
    </lineage>
</organism>
<feature type="domain" description="Sulfatase N-terminal" evidence="6">
    <location>
        <begin position="21"/>
        <end position="401"/>
    </location>
</feature>
<accession>A0A7S2WMA5</accession>
<feature type="signal peptide" evidence="5">
    <location>
        <begin position="1"/>
        <end position="18"/>
    </location>
</feature>
<keyword evidence="2" id="KW-0479">Metal-binding</keyword>
<evidence type="ECO:0000256" key="4">
    <source>
        <dbReference type="ARBA" id="ARBA00022837"/>
    </source>
</evidence>
<dbReference type="SUPFAM" id="SSF53649">
    <property type="entry name" value="Alkaline phosphatase-like"/>
    <property type="match status" value="1"/>
</dbReference>
<evidence type="ECO:0000256" key="1">
    <source>
        <dbReference type="ARBA" id="ARBA00008779"/>
    </source>
</evidence>
<gene>
    <name evidence="7" type="ORF">QSP1433_LOCUS12307</name>
</gene>
<dbReference type="GO" id="GO:0004065">
    <property type="term" value="F:arylsulfatase activity"/>
    <property type="evidence" value="ECO:0007669"/>
    <property type="project" value="TreeGrafter"/>
</dbReference>
<dbReference type="Gene3D" id="3.40.720.10">
    <property type="entry name" value="Alkaline Phosphatase, subunit A"/>
    <property type="match status" value="1"/>
</dbReference>
<feature type="chain" id="PRO_5030671796" description="Sulfatase N-terminal domain-containing protein" evidence="5">
    <location>
        <begin position="19"/>
        <end position="587"/>
    </location>
</feature>
<dbReference type="InterPro" id="IPR050738">
    <property type="entry name" value="Sulfatase"/>
</dbReference>
<keyword evidence="5" id="KW-0732">Signal</keyword>
<evidence type="ECO:0000256" key="2">
    <source>
        <dbReference type="ARBA" id="ARBA00022723"/>
    </source>
</evidence>
<keyword evidence="3" id="KW-0378">Hydrolase</keyword>
<evidence type="ECO:0000313" key="7">
    <source>
        <dbReference type="EMBL" id="CAD9694925.1"/>
    </source>
</evidence>
<evidence type="ECO:0000259" key="6">
    <source>
        <dbReference type="Pfam" id="PF00884"/>
    </source>
</evidence>